<protein>
    <submittedName>
        <fullName evidence="2">Uncharacterized protein</fullName>
    </submittedName>
</protein>
<dbReference type="EMBL" id="KE647057">
    <property type="protein sequence ID" value="EQB61961.1"/>
    <property type="molecule type" value="Genomic_DNA"/>
</dbReference>
<dbReference type="VEuPathDB" id="MicrosporidiaDB:NAPIS_ORF00458"/>
<keyword evidence="1" id="KW-0732">Signal</keyword>
<name>T0MFV9_9MICR</name>
<feature type="signal peptide" evidence="1">
    <location>
        <begin position="1"/>
        <end position="16"/>
    </location>
</feature>
<evidence type="ECO:0000313" key="3">
    <source>
        <dbReference type="Proteomes" id="UP000053780"/>
    </source>
</evidence>
<dbReference type="HOGENOM" id="CLU_1678420_0_0_1"/>
<sequence>MIYLLFVISIINFIKSTVIPRSILSSSLKNDKIINHSTQPKKKVYFSNIIEYNEPFLFENDNVQRSSQRYFKTIDIFPERSNAVDEVDSINQDQATEKNEKYKELEQFNDLLNNFDIGYNNVEDLCKNLNIPYPIEQKTSTQECLNINESDVFKEKK</sequence>
<proteinExistence type="predicted"/>
<evidence type="ECO:0000313" key="2">
    <source>
        <dbReference type="EMBL" id="EQB61961.1"/>
    </source>
</evidence>
<feature type="chain" id="PRO_5004580916" evidence="1">
    <location>
        <begin position="17"/>
        <end position="157"/>
    </location>
</feature>
<keyword evidence="3" id="KW-1185">Reference proteome</keyword>
<dbReference type="AlphaFoldDB" id="T0MFV9"/>
<dbReference type="Proteomes" id="UP000053780">
    <property type="component" value="Unassembled WGS sequence"/>
</dbReference>
<accession>T0MFV9</accession>
<gene>
    <name evidence="2" type="ORF">NAPIS_ORF00458</name>
</gene>
<reference evidence="2 3" key="1">
    <citation type="journal article" date="2013" name="BMC Genomics">
        <title>Genome sequencing and comparative genomics of honey bee microsporidia, Nosema apis reveal novel insights into host-parasite interactions.</title>
        <authorList>
            <person name="Chen Yp."/>
            <person name="Pettis J.S."/>
            <person name="Zhao Y."/>
            <person name="Liu X."/>
            <person name="Tallon L.J."/>
            <person name="Sadzewicz L.D."/>
            <person name="Li R."/>
            <person name="Zheng H."/>
            <person name="Huang S."/>
            <person name="Zhang X."/>
            <person name="Hamilton M.C."/>
            <person name="Pernal S.F."/>
            <person name="Melathopoulos A.P."/>
            <person name="Yan X."/>
            <person name="Evans J.D."/>
        </authorList>
    </citation>
    <scope>NUCLEOTIDE SEQUENCE [LARGE SCALE GENOMIC DNA]</scope>
    <source>
        <strain evidence="2 3">BRL 01</strain>
    </source>
</reference>
<evidence type="ECO:0000256" key="1">
    <source>
        <dbReference type="SAM" id="SignalP"/>
    </source>
</evidence>
<organism evidence="2 3">
    <name type="scientific">Vairimorpha apis BRL 01</name>
    <dbReference type="NCBI Taxonomy" id="1037528"/>
    <lineage>
        <taxon>Eukaryota</taxon>
        <taxon>Fungi</taxon>
        <taxon>Fungi incertae sedis</taxon>
        <taxon>Microsporidia</taxon>
        <taxon>Nosematidae</taxon>
        <taxon>Vairimorpha</taxon>
    </lineage>
</organism>